<organism evidence="12 13">
    <name type="scientific">Varanus komodoensis</name>
    <name type="common">Komodo dragon</name>
    <dbReference type="NCBI Taxonomy" id="61221"/>
    <lineage>
        <taxon>Eukaryota</taxon>
        <taxon>Metazoa</taxon>
        <taxon>Chordata</taxon>
        <taxon>Craniata</taxon>
        <taxon>Vertebrata</taxon>
        <taxon>Euteleostomi</taxon>
        <taxon>Lepidosauria</taxon>
        <taxon>Squamata</taxon>
        <taxon>Bifurcata</taxon>
        <taxon>Unidentata</taxon>
        <taxon>Episquamata</taxon>
        <taxon>Toxicofera</taxon>
        <taxon>Anguimorpha</taxon>
        <taxon>Paleoanguimorpha</taxon>
        <taxon>Varanoidea</taxon>
        <taxon>Varanidae</taxon>
        <taxon>Varanus</taxon>
    </lineage>
</organism>
<dbReference type="InterPro" id="IPR050160">
    <property type="entry name" value="MHC/Immunoglobulin"/>
</dbReference>
<proteinExistence type="predicted"/>
<dbReference type="SMART" id="SM00407">
    <property type="entry name" value="IGc1"/>
    <property type="match status" value="1"/>
</dbReference>
<dbReference type="InterPro" id="IPR013783">
    <property type="entry name" value="Ig-like_fold"/>
</dbReference>
<evidence type="ECO:0000256" key="3">
    <source>
        <dbReference type="ARBA" id="ARBA00022859"/>
    </source>
</evidence>
<keyword evidence="8" id="KW-0325">Glycoprotein</keyword>
<dbReference type="Pfam" id="PF00969">
    <property type="entry name" value="MHC_II_beta"/>
    <property type="match status" value="1"/>
</dbReference>
<comment type="subcellular location">
    <subcellularLocation>
        <location evidence="1">Membrane</location>
        <topology evidence="1">Single-pass type I membrane protein</topology>
    </subcellularLocation>
</comment>
<keyword evidence="3" id="KW-0391">Immunity</keyword>
<evidence type="ECO:0000256" key="2">
    <source>
        <dbReference type="ARBA" id="ARBA00022692"/>
    </source>
</evidence>
<dbReference type="GO" id="GO:0002250">
    <property type="term" value="P:adaptive immune response"/>
    <property type="evidence" value="ECO:0007669"/>
    <property type="project" value="UniProtKB-KW"/>
</dbReference>
<dbReference type="PROSITE" id="PS00290">
    <property type="entry name" value="IG_MHC"/>
    <property type="match status" value="1"/>
</dbReference>
<evidence type="ECO:0000313" key="13">
    <source>
        <dbReference type="Proteomes" id="UP000694545"/>
    </source>
</evidence>
<protein>
    <recommendedName>
        <fullName evidence="11">Ig-like domain-containing protein</fullName>
    </recommendedName>
</protein>
<dbReference type="InterPro" id="IPR007110">
    <property type="entry name" value="Ig-like_dom"/>
</dbReference>
<reference evidence="12" key="2">
    <citation type="submission" date="2025-09" db="UniProtKB">
        <authorList>
            <consortium name="Ensembl"/>
        </authorList>
    </citation>
    <scope>IDENTIFICATION</scope>
</reference>
<dbReference type="PANTHER" id="PTHR19944">
    <property type="entry name" value="MHC CLASS II-RELATED"/>
    <property type="match status" value="1"/>
</dbReference>
<dbReference type="SMART" id="SM00921">
    <property type="entry name" value="MHC_II_beta"/>
    <property type="match status" value="1"/>
</dbReference>
<evidence type="ECO:0000256" key="5">
    <source>
        <dbReference type="ARBA" id="ARBA00023130"/>
    </source>
</evidence>
<dbReference type="AlphaFoldDB" id="A0A8D2L937"/>
<evidence type="ECO:0000256" key="9">
    <source>
        <dbReference type="ARBA" id="ARBA00023182"/>
    </source>
</evidence>
<dbReference type="InterPro" id="IPR036179">
    <property type="entry name" value="Ig-like_dom_sf"/>
</dbReference>
<dbReference type="Pfam" id="PF07654">
    <property type="entry name" value="C1-set"/>
    <property type="match status" value="1"/>
</dbReference>
<dbReference type="SUPFAM" id="SSF54452">
    <property type="entry name" value="MHC antigen-recognition domain"/>
    <property type="match status" value="1"/>
</dbReference>
<evidence type="ECO:0000259" key="11">
    <source>
        <dbReference type="PROSITE" id="PS50835"/>
    </source>
</evidence>
<dbReference type="InterPro" id="IPR003006">
    <property type="entry name" value="Ig/MHC_CS"/>
</dbReference>
<dbReference type="Proteomes" id="UP000694545">
    <property type="component" value="Unplaced"/>
</dbReference>
<evidence type="ECO:0000313" key="12">
    <source>
        <dbReference type="Ensembl" id="ENSVKKP00000018468.1"/>
    </source>
</evidence>
<name>A0A8D2L937_VARKO</name>
<feature type="domain" description="Ig-like" evidence="11">
    <location>
        <begin position="162"/>
        <end position="250"/>
    </location>
</feature>
<reference evidence="12" key="1">
    <citation type="submission" date="2025-08" db="UniProtKB">
        <authorList>
            <consortium name="Ensembl"/>
        </authorList>
    </citation>
    <scope>IDENTIFICATION</scope>
</reference>
<dbReference type="Gene3D" id="3.10.320.10">
    <property type="entry name" value="Class II Histocompatibility Antigen, M Beta Chain, Chain B, domain 1"/>
    <property type="match status" value="1"/>
</dbReference>
<dbReference type="GO" id="GO:0002504">
    <property type="term" value="P:antigen processing and presentation of peptide or polysaccharide antigen via MHC class II"/>
    <property type="evidence" value="ECO:0007669"/>
    <property type="project" value="UniProtKB-KW"/>
</dbReference>
<dbReference type="Gene3D" id="2.60.40.10">
    <property type="entry name" value="Immunoglobulins"/>
    <property type="match status" value="1"/>
</dbReference>
<keyword evidence="13" id="KW-1185">Reference proteome</keyword>
<evidence type="ECO:0000256" key="10">
    <source>
        <dbReference type="SAM" id="Phobius"/>
    </source>
</evidence>
<evidence type="ECO:0000256" key="4">
    <source>
        <dbReference type="ARBA" id="ARBA00022989"/>
    </source>
</evidence>
<dbReference type="GO" id="GO:0042613">
    <property type="term" value="C:MHC class II protein complex"/>
    <property type="evidence" value="ECO:0007669"/>
    <property type="project" value="UniProtKB-KW"/>
</dbReference>
<sequence>MSIISLHGRSPKRRKGQVCLPSFPTGRPRDTVECLSGRVWCALQSNRLRGKPVGKADGKAQREEIFTSPRRFLVQSKGECRFSNTTGQEQVRFLQWYIYDRMEFLLFDSAVGRFMAVMLLGEPIATDWNKKVLQDRRAGVDRCRYNFHAAVAGRMVGRRVQPEVTISPTKDDPLSPRSLLLCTTASFYPGEIEVRWLKNGRRATEGVFYGEELHNGDWTYQTQVMLEDTPQRGDVYACQVEHASLQTPITVQWEPRTSTSARIKLWTGVVGALLGMVFVAMGLSCYLRSKKGSWGHRGIQEGGVPSCTALLSPQRPEGL</sequence>
<keyword evidence="6 10" id="KW-0472">Membrane</keyword>
<dbReference type="InterPro" id="IPR014745">
    <property type="entry name" value="MHC_II_a/b_N"/>
</dbReference>
<evidence type="ECO:0000256" key="6">
    <source>
        <dbReference type="ARBA" id="ARBA00023136"/>
    </source>
</evidence>
<keyword evidence="2 10" id="KW-0812">Transmembrane</keyword>
<dbReference type="Ensembl" id="ENSVKKT00000018931.1">
    <property type="protein sequence ID" value="ENSVKKP00000018468.1"/>
    <property type="gene ID" value="ENSVKKG00000012547.1"/>
</dbReference>
<keyword evidence="5" id="KW-1064">Adaptive immunity</keyword>
<evidence type="ECO:0000256" key="1">
    <source>
        <dbReference type="ARBA" id="ARBA00004479"/>
    </source>
</evidence>
<keyword evidence="4 10" id="KW-1133">Transmembrane helix</keyword>
<evidence type="ECO:0000256" key="7">
    <source>
        <dbReference type="ARBA" id="ARBA00023157"/>
    </source>
</evidence>
<dbReference type="PROSITE" id="PS50835">
    <property type="entry name" value="IG_LIKE"/>
    <property type="match status" value="1"/>
</dbReference>
<accession>A0A8D2L937</accession>
<dbReference type="InterPro" id="IPR003597">
    <property type="entry name" value="Ig_C1-set"/>
</dbReference>
<dbReference type="FunFam" id="2.60.40.10:FF:000116">
    <property type="entry name" value="HLA class II histocompatibility antigen, DRB1-1 beta chain"/>
    <property type="match status" value="1"/>
</dbReference>
<dbReference type="OMA" id="NGTERRY"/>
<keyword evidence="7" id="KW-1015">Disulfide bond</keyword>
<dbReference type="PANTHER" id="PTHR19944:SF99">
    <property type="entry name" value="HLA CLASS II HISTOCOMPATIBILITY ANTIGEN, DRB1 BETA CHAIN"/>
    <property type="match status" value="1"/>
</dbReference>
<dbReference type="InterPro" id="IPR011162">
    <property type="entry name" value="MHC_I/II-like_Ag-recog"/>
</dbReference>
<evidence type="ECO:0000256" key="8">
    <source>
        <dbReference type="ARBA" id="ARBA00023180"/>
    </source>
</evidence>
<dbReference type="InterPro" id="IPR000353">
    <property type="entry name" value="MHC_II_b_N"/>
</dbReference>
<dbReference type="SUPFAM" id="SSF48726">
    <property type="entry name" value="Immunoglobulin"/>
    <property type="match status" value="1"/>
</dbReference>
<keyword evidence="9" id="KW-0491">MHC II</keyword>
<feature type="transmembrane region" description="Helical" evidence="10">
    <location>
        <begin position="265"/>
        <end position="287"/>
    </location>
</feature>